<comment type="similarity">
    <text evidence="8">Belongs to the NrdR family.</text>
</comment>
<evidence type="ECO:0000256" key="6">
    <source>
        <dbReference type="ARBA" id="ARBA00023125"/>
    </source>
</evidence>
<proteinExistence type="inferred from homology"/>
<dbReference type="Proteomes" id="UP000199608">
    <property type="component" value="Unassembled WGS sequence"/>
</dbReference>
<evidence type="ECO:0000256" key="7">
    <source>
        <dbReference type="ARBA" id="ARBA00023163"/>
    </source>
</evidence>
<evidence type="ECO:0000256" key="1">
    <source>
        <dbReference type="ARBA" id="ARBA00022491"/>
    </source>
</evidence>
<evidence type="ECO:0000313" key="11">
    <source>
        <dbReference type="Proteomes" id="UP000199608"/>
    </source>
</evidence>
<evidence type="ECO:0000259" key="9">
    <source>
        <dbReference type="PROSITE" id="PS51161"/>
    </source>
</evidence>
<dbReference type="InterPro" id="IPR055173">
    <property type="entry name" value="NrdR-like_N"/>
</dbReference>
<dbReference type="RefSeq" id="WP_092234397.1">
    <property type="nucleotide sequence ID" value="NZ_FNLL01000006.1"/>
</dbReference>
<evidence type="ECO:0000256" key="5">
    <source>
        <dbReference type="ARBA" id="ARBA00023015"/>
    </source>
</evidence>
<evidence type="ECO:0000256" key="4">
    <source>
        <dbReference type="ARBA" id="ARBA00022840"/>
    </source>
</evidence>
<keyword evidence="1 8" id="KW-0678">Repressor</keyword>
<sequence length="167" mass="19674">MKCPFCGNLNTRVVDSRPGKIDLEVRRRRECPECNQRFTTYERVEQIPIMIVKKDNRREEFNREKVLTGIKKACEKRAISINQIEDIVDDIERDLREINDREILSKFVGEKVIEALKQIDDVAYVRFASVYRDFKDVADFIQELKGMISKECLPLEFNAILDKADDR</sequence>
<dbReference type="HAMAP" id="MF_00440">
    <property type="entry name" value="NrdR"/>
    <property type="match status" value="1"/>
</dbReference>
<dbReference type="PANTHER" id="PTHR30455:SF2">
    <property type="entry name" value="TRANSCRIPTIONAL REPRESSOR NRDR"/>
    <property type="match status" value="1"/>
</dbReference>
<protein>
    <recommendedName>
        <fullName evidence="8">Transcriptional repressor NrdR</fullName>
    </recommendedName>
</protein>
<dbReference type="InterPro" id="IPR005144">
    <property type="entry name" value="ATP-cone_dom"/>
</dbReference>
<keyword evidence="8" id="KW-0479">Metal-binding</keyword>
<reference evidence="11" key="1">
    <citation type="submission" date="2016-10" db="EMBL/GenBank/DDBJ databases">
        <authorList>
            <person name="Varghese N."/>
            <person name="Submissions S."/>
        </authorList>
    </citation>
    <scope>NUCLEOTIDE SEQUENCE [LARGE SCALE GENOMIC DNA]</scope>
    <source>
        <strain evidence="11">DSM 3384</strain>
    </source>
</reference>
<keyword evidence="4 8" id="KW-0067">ATP-binding</keyword>
<dbReference type="EMBL" id="FNLL01000006">
    <property type="protein sequence ID" value="SDU31029.1"/>
    <property type="molecule type" value="Genomic_DNA"/>
</dbReference>
<evidence type="ECO:0000313" key="10">
    <source>
        <dbReference type="EMBL" id="SDU31029.1"/>
    </source>
</evidence>
<keyword evidence="6 8" id="KW-0238">DNA-binding</keyword>
<dbReference type="PANTHER" id="PTHR30455">
    <property type="entry name" value="TRANSCRIPTIONAL REPRESSOR NRDR"/>
    <property type="match status" value="1"/>
</dbReference>
<keyword evidence="7 8" id="KW-0804">Transcription</keyword>
<accession>A0A1H2HH22</accession>
<dbReference type="GO" id="GO:0045892">
    <property type="term" value="P:negative regulation of DNA-templated transcription"/>
    <property type="evidence" value="ECO:0007669"/>
    <property type="project" value="UniProtKB-UniRule"/>
</dbReference>
<feature type="zinc finger region" evidence="8">
    <location>
        <begin position="3"/>
        <end position="34"/>
    </location>
</feature>
<keyword evidence="11" id="KW-1185">Reference proteome</keyword>
<dbReference type="NCBIfam" id="TIGR00244">
    <property type="entry name" value="transcriptional regulator NrdR"/>
    <property type="match status" value="1"/>
</dbReference>
<keyword evidence="8" id="KW-0862">Zinc</keyword>
<evidence type="ECO:0000256" key="3">
    <source>
        <dbReference type="ARBA" id="ARBA00022771"/>
    </source>
</evidence>
<organism evidence="10 11">
    <name type="scientific">Desulfobacula phenolica</name>
    <dbReference type="NCBI Taxonomy" id="90732"/>
    <lineage>
        <taxon>Bacteria</taxon>
        <taxon>Pseudomonadati</taxon>
        <taxon>Thermodesulfobacteriota</taxon>
        <taxon>Desulfobacteria</taxon>
        <taxon>Desulfobacterales</taxon>
        <taxon>Desulfobacteraceae</taxon>
        <taxon>Desulfobacula</taxon>
    </lineage>
</organism>
<dbReference type="Pfam" id="PF03477">
    <property type="entry name" value="ATP-cone"/>
    <property type="match status" value="1"/>
</dbReference>
<keyword evidence="5 8" id="KW-0805">Transcription regulation</keyword>
<comment type="cofactor">
    <cofactor evidence="8">
        <name>Zn(2+)</name>
        <dbReference type="ChEBI" id="CHEBI:29105"/>
    </cofactor>
    <text evidence="8">Binds 1 zinc ion.</text>
</comment>
<evidence type="ECO:0000256" key="2">
    <source>
        <dbReference type="ARBA" id="ARBA00022741"/>
    </source>
</evidence>
<dbReference type="GO" id="GO:0008270">
    <property type="term" value="F:zinc ion binding"/>
    <property type="evidence" value="ECO:0007669"/>
    <property type="project" value="UniProtKB-UniRule"/>
</dbReference>
<name>A0A1H2HH22_9BACT</name>
<gene>
    <name evidence="8" type="primary">nrdR</name>
    <name evidence="10" type="ORF">SAMN04487931_106236</name>
</gene>
<dbReference type="GO" id="GO:0005524">
    <property type="term" value="F:ATP binding"/>
    <property type="evidence" value="ECO:0007669"/>
    <property type="project" value="UniProtKB-UniRule"/>
</dbReference>
<dbReference type="Pfam" id="PF22811">
    <property type="entry name" value="Zn_ribbon_NrdR"/>
    <property type="match status" value="1"/>
</dbReference>
<comment type="function">
    <text evidence="8">Negatively regulates transcription of bacterial ribonucleotide reductase nrd genes and operons by binding to NrdR-boxes.</text>
</comment>
<feature type="domain" description="ATP-cone" evidence="9">
    <location>
        <begin position="49"/>
        <end position="139"/>
    </location>
</feature>
<dbReference type="AlphaFoldDB" id="A0A1H2HH22"/>
<evidence type="ECO:0000256" key="8">
    <source>
        <dbReference type="HAMAP-Rule" id="MF_00440"/>
    </source>
</evidence>
<keyword evidence="3 8" id="KW-0863">Zinc-finger</keyword>
<dbReference type="GO" id="GO:0003677">
    <property type="term" value="F:DNA binding"/>
    <property type="evidence" value="ECO:0007669"/>
    <property type="project" value="UniProtKB-KW"/>
</dbReference>
<dbReference type="PROSITE" id="PS51161">
    <property type="entry name" value="ATP_CONE"/>
    <property type="match status" value="1"/>
</dbReference>
<keyword evidence="2 8" id="KW-0547">Nucleotide-binding</keyword>
<dbReference type="InterPro" id="IPR003796">
    <property type="entry name" value="RNR_NrdR-like"/>
</dbReference>